<feature type="compositionally biased region" description="Low complexity" evidence="5">
    <location>
        <begin position="55"/>
        <end position="69"/>
    </location>
</feature>
<feature type="region of interest" description="Disordered" evidence="5">
    <location>
        <begin position="687"/>
        <end position="748"/>
    </location>
</feature>
<feature type="region of interest" description="Disordered" evidence="5">
    <location>
        <begin position="1196"/>
        <end position="1242"/>
    </location>
</feature>
<keyword evidence="3 4" id="KW-0072">Autophagy</keyword>
<feature type="compositionally biased region" description="Low complexity" evidence="5">
    <location>
        <begin position="435"/>
        <end position="460"/>
    </location>
</feature>
<evidence type="ECO:0000256" key="5">
    <source>
        <dbReference type="SAM" id="MobiDB-lite"/>
    </source>
</evidence>
<dbReference type="PANTHER" id="PTHR13430">
    <property type="match status" value="1"/>
</dbReference>
<dbReference type="GO" id="GO:1990316">
    <property type="term" value="C:Atg1/ULK1 kinase complex"/>
    <property type="evidence" value="ECO:0007669"/>
    <property type="project" value="InterPro"/>
</dbReference>
<feature type="compositionally biased region" description="Polar residues" evidence="5">
    <location>
        <begin position="494"/>
        <end position="512"/>
    </location>
</feature>
<evidence type="ECO:0000256" key="2">
    <source>
        <dbReference type="ARBA" id="ARBA00013801"/>
    </source>
</evidence>
<dbReference type="GeneID" id="25974593"/>
<dbReference type="InterPro" id="IPR018731">
    <property type="entry name" value="Atg13_N"/>
</dbReference>
<feature type="domain" description="Autophagy-related protein 13 N-terminal" evidence="6">
    <location>
        <begin position="82"/>
        <end position="390"/>
    </location>
</feature>
<feature type="compositionally biased region" description="Polar residues" evidence="5">
    <location>
        <begin position="729"/>
        <end position="742"/>
    </location>
</feature>
<feature type="compositionally biased region" description="Low complexity" evidence="5">
    <location>
        <begin position="900"/>
        <end position="917"/>
    </location>
</feature>
<dbReference type="Pfam" id="PF10033">
    <property type="entry name" value="ATG13"/>
    <property type="match status" value="1"/>
</dbReference>
<evidence type="ECO:0000256" key="3">
    <source>
        <dbReference type="ARBA" id="ARBA00023006"/>
    </source>
</evidence>
<feature type="region of interest" description="Disordered" evidence="5">
    <location>
        <begin position="415"/>
        <end position="460"/>
    </location>
</feature>
<gene>
    <name evidence="7" type="ORF">CMQ_1688</name>
</gene>
<dbReference type="InterPro" id="IPR036570">
    <property type="entry name" value="HORMA_dom_sf"/>
</dbReference>
<dbReference type="PANTHER" id="PTHR13430:SF4">
    <property type="entry name" value="AUTOPHAGY-RELATED PROTEIN 13"/>
    <property type="match status" value="1"/>
</dbReference>
<feature type="compositionally biased region" description="Polar residues" evidence="5">
    <location>
        <begin position="13"/>
        <end position="29"/>
    </location>
</feature>
<evidence type="ECO:0000313" key="7">
    <source>
        <dbReference type="EMBL" id="EFX04760.1"/>
    </source>
</evidence>
<feature type="region of interest" description="Disordered" evidence="5">
    <location>
        <begin position="1"/>
        <end position="69"/>
    </location>
</feature>
<feature type="compositionally biased region" description="Basic and acidic residues" evidence="5">
    <location>
        <begin position="1220"/>
        <end position="1242"/>
    </location>
</feature>
<feature type="compositionally biased region" description="Basic and acidic residues" evidence="5">
    <location>
        <begin position="1196"/>
        <end position="1205"/>
    </location>
</feature>
<feature type="region of interest" description="Disordered" evidence="5">
    <location>
        <begin position="605"/>
        <end position="638"/>
    </location>
</feature>
<name>F0XDW7_GROCL</name>
<accession>F0XDW7</accession>
<feature type="region of interest" description="Disordered" evidence="5">
    <location>
        <begin position="887"/>
        <end position="1022"/>
    </location>
</feature>
<dbReference type="GO" id="GO:0000423">
    <property type="term" value="P:mitophagy"/>
    <property type="evidence" value="ECO:0007669"/>
    <property type="project" value="TreeGrafter"/>
</dbReference>
<feature type="region of interest" description="Disordered" evidence="5">
    <location>
        <begin position="481"/>
        <end position="514"/>
    </location>
</feature>
<keyword evidence="8" id="KW-1185">Reference proteome</keyword>
<feature type="compositionally biased region" description="Acidic residues" evidence="5">
    <location>
        <begin position="1012"/>
        <end position="1022"/>
    </location>
</feature>
<feature type="compositionally biased region" description="Low complexity" evidence="5">
    <location>
        <begin position="185"/>
        <end position="208"/>
    </location>
</feature>
<feature type="compositionally biased region" description="Low complexity" evidence="5">
    <location>
        <begin position="1106"/>
        <end position="1118"/>
    </location>
</feature>
<dbReference type="OrthoDB" id="70161at2759"/>
<evidence type="ECO:0000259" key="6">
    <source>
        <dbReference type="Pfam" id="PF10033"/>
    </source>
</evidence>
<sequence>MHQQARHPPRGSSPATSPQTNPTRTNNSRDALISRTRSSEAALPAPSIDPGGGSDAVSPPSSASLAVGGPTRESIKKLDQIIQNFFLKAAVLIVQARMPVTPSGSGRGRKTNKWAQFQIETDDIDDFKDELRVWKHCGSFDSRRQPMVIETYLDASRLAPGQALVVIDENGKRWDALEALNSSNVSSASASSNGSNSSNGNTSVGVSGRSDTNKIRTRSTEIILERWKVELQSIPSLSKSSSTGSGGPAGTAGSGGGGGGTNASAAASAVAALPPVDLEMDDFGPILPTIYKRSIVFFRSLFVTTHVLPAYRFSRHASTKSVHPALAVRCRVLTGADADARMSATGFDNLRQPLFFDGGRDPTTDYMFGDLEVPVGRFSASVAYRNDCSFRIDDSESLLSSRFMGIDENYFQPSLPAQQQQPHRPHHRHHHHRQQQVQVQQQQQQQPHQQQQQQQQHPYNQQYQHNQGLDHYRRHDSSEIVGSLPSRHRHGRTTSDLSYHPQPQQTYGSLSTFHGAGALGTSPITALKAVRTIGSDTSSPTDSIRPSSSLERSPQIEPPHSLPITAGRRHHHHHSSGAGAGTSSTSISSRPAALRNMEGISRRPSVSFQPFKAGSLSGSPRTTLEDLTLPSSPLSGSRPASGLVALAQARNRSSLTAGMAASLRGAPPVSTSAGSTSTAAAAALMIDPGQSPSPRLGGGGGSSRYSSSFTHRRGRSSFGGASRADDDQMSSGKQSMASSMAQPGSGLLAEVAGGGIGIGGTSSGSFQTDDDNISDFLKALESKKTLQSFEPGNAGRRGLSDSARRTAAQLSRFQLMRESNVALTDSMSLSMQLPARSPTSGVSGVSGVLGISPGGGMSVSLSPIKPMSPHTPHVPAVPSRLSENAIIDYPGYSKPPPQNLQSLQESLQGQEQGQQSSTVRITASSAENDDDEADDEDDHRARTVGRTGRGLARTAASSTGSGAGTGTTGARDSTTAIDIPLSPRLLQHHSVDRRSSSTAQKKRATLVGSDGAGDDDDDDDDDVADLAAFAQQRRSLSVGAGISATAAASGAAAPGGTTEPEAATASTGGVPVEGAGAVGSGIPAGVPSGLPSGVPAAITSSASSLSSALRSSPASAVATGTEPRRRYTSRHQVLLKQEHRKEATADSLALSLGGSTTSEKRSTTTLGVGGRYGHVGDGEADDEPLVFDLSEIGREPYRRSLEDGRGAAGGSSSWVSVEHMGSDRGEGHCVDGSRFGAERERW</sequence>
<dbReference type="InterPro" id="IPR040182">
    <property type="entry name" value="ATG13"/>
</dbReference>
<dbReference type="Proteomes" id="UP000007796">
    <property type="component" value="Unassembled WGS sequence"/>
</dbReference>
<dbReference type="GO" id="GO:0034497">
    <property type="term" value="P:protein localization to phagophore assembly site"/>
    <property type="evidence" value="ECO:0007669"/>
    <property type="project" value="TreeGrafter"/>
</dbReference>
<feature type="compositionally biased region" description="Acidic residues" evidence="5">
    <location>
        <begin position="927"/>
        <end position="937"/>
    </location>
</feature>
<feature type="compositionally biased region" description="Low complexity" evidence="5">
    <location>
        <begin position="535"/>
        <end position="549"/>
    </location>
</feature>
<evidence type="ECO:0000256" key="4">
    <source>
        <dbReference type="RuleBase" id="RU361214"/>
    </source>
</evidence>
<proteinExistence type="inferred from homology"/>
<feature type="region of interest" description="Disordered" evidence="5">
    <location>
        <begin position="1048"/>
        <end position="1070"/>
    </location>
</feature>
<dbReference type="InParanoid" id="F0XDW7"/>
<comment type="similarity">
    <text evidence="1 4">Belongs to the ATG13 family. Fungi subfamily.</text>
</comment>
<reference evidence="7 8" key="1">
    <citation type="journal article" date="2011" name="Proc. Natl. Acad. Sci. U.S.A.">
        <title>Genome and transcriptome analyses of the mountain pine beetle-fungal symbiont Grosmannia clavigera, a lodgepole pine pathogen.</title>
        <authorList>
            <person name="DiGuistini S."/>
            <person name="Wang Y."/>
            <person name="Liao N.Y."/>
            <person name="Taylor G."/>
            <person name="Tanguay P."/>
            <person name="Feau N."/>
            <person name="Henrissat B."/>
            <person name="Chan S.K."/>
            <person name="Hesse-Orce U."/>
            <person name="Alamouti S.M."/>
            <person name="Tsui C.K.M."/>
            <person name="Docking R.T."/>
            <person name="Levasseur A."/>
            <person name="Haridas S."/>
            <person name="Robertson G."/>
            <person name="Birol I."/>
            <person name="Holt R.A."/>
            <person name="Marra M.A."/>
            <person name="Hamelin R.C."/>
            <person name="Hirst M."/>
            <person name="Jones S.J.M."/>
            <person name="Bohlmann J."/>
            <person name="Breuil C."/>
        </authorList>
    </citation>
    <scope>NUCLEOTIDE SEQUENCE [LARGE SCALE GENOMIC DNA]</scope>
    <source>
        <strain evidence="8">kw1407 / UAMH 11150</strain>
    </source>
</reference>
<feature type="compositionally biased region" description="Low complexity" evidence="5">
    <location>
        <begin position="1145"/>
        <end position="1157"/>
    </location>
</feature>
<feature type="compositionally biased region" description="Low complexity" evidence="5">
    <location>
        <begin position="581"/>
        <end position="590"/>
    </location>
</feature>
<organism evidence="8">
    <name type="scientific">Grosmannia clavigera (strain kw1407 / UAMH 11150)</name>
    <name type="common">Blue stain fungus</name>
    <name type="synonym">Graphiocladiella clavigera</name>
    <dbReference type="NCBI Taxonomy" id="655863"/>
    <lineage>
        <taxon>Eukaryota</taxon>
        <taxon>Fungi</taxon>
        <taxon>Dikarya</taxon>
        <taxon>Ascomycota</taxon>
        <taxon>Pezizomycotina</taxon>
        <taxon>Sordariomycetes</taxon>
        <taxon>Sordariomycetidae</taxon>
        <taxon>Ophiostomatales</taxon>
        <taxon>Ophiostomataceae</taxon>
        <taxon>Leptographium</taxon>
    </lineage>
</organism>
<dbReference type="GO" id="GO:0005829">
    <property type="term" value="C:cytosol"/>
    <property type="evidence" value="ECO:0007669"/>
    <property type="project" value="TreeGrafter"/>
</dbReference>
<dbReference type="HOGENOM" id="CLU_007151_1_0_1"/>
<evidence type="ECO:0000313" key="8">
    <source>
        <dbReference type="Proteomes" id="UP000007796"/>
    </source>
</evidence>
<dbReference type="EMBL" id="GL629765">
    <property type="protein sequence ID" value="EFX04760.1"/>
    <property type="molecule type" value="Genomic_DNA"/>
</dbReference>
<protein>
    <recommendedName>
        <fullName evidence="2 4">Autophagy-related protein 13</fullName>
    </recommendedName>
</protein>
<dbReference type="RefSeq" id="XP_014174242.1">
    <property type="nucleotide sequence ID" value="XM_014318767.1"/>
</dbReference>
<dbReference type="Gene3D" id="6.10.140.1900">
    <property type="match status" value="1"/>
</dbReference>
<feature type="region of interest" description="Disordered" evidence="5">
    <location>
        <begin position="235"/>
        <end position="264"/>
    </location>
</feature>
<dbReference type="GO" id="GO:0034727">
    <property type="term" value="P:piecemeal microautophagy of the nucleus"/>
    <property type="evidence" value="ECO:0007669"/>
    <property type="project" value="TreeGrafter"/>
</dbReference>
<feature type="region of interest" description="Disordered" evidence="5">
    <location>
        <begin position="1106"/>
        <end position="1183"/>
    </location>
</feature>
<dbReference type="eggNOG" id="KOG4573">
    <property type="taxonomic scope" value="Eukaryota"/>
</dbReference>
<feature type="region of interest" description="Disordered" evidence="5">
    <location>
        <begin position="185"/>
        <end position="212"/>
    </location>
</feature>
<feature type="region of interest" description="Disordered" evidence="5">
    <location>
        <begin position="531"/>
        <end position="591"/>
    </location>
</feature>
<evidence type="ECO:0000256" key="1">
    <source>
        <dbReference type="ARBA" id="ARBA00005246"/>
    </source>
</evidence>
<feature type="compositionally biased region" description="Gly residues" evidence="5">
    <location>
        <begin position="244"/>
        <end position="261"/>
    </location>
</feature>
<dbReference type="AlphaFoldDB" id="F0XDW7"/>
<dbReference type="STRING" id="655863.F0XDW7"/>
<feature type="compositionally biased region" description="Basic residues" evidence="5">
    <location>
        <begin position="423"/>
        <end position="434"/>
    </location>
</feature>
<dbReference type="Gene3D" id="3.30.900.10">
    <property type="entry name" value="HORMA domain"/>
    <property type="match status" value="1"/>
</dbReference>
<dbReference type="GO" id="GO:0000407">
    <property type="term" value="C:phagophore assembly site"/>
    <property type="evidence" value="ECO:0007669"/>
    <property type="project" value="TreeGrafter"/>
</dbReference>